<protein>
    <submittedName>
        <fullName evidence="1">Uncharacterized protein</fullName>
    </submittedName>
</protein>
<proteinExistence type="predicted"/>
<dbReference type="AlphaFoldDB" id="A0A450RWD0"/>
<name>A0A450RWD0_9GAMM</name>
<accession>A0A450RWD0</accession>
<evidence type="ECO:0000313" key="2">
    <source>
        <dbReference type="EMBL" id="VFJ63809.1"/>
    </source>
</evidence>
<evidence type="ECO:0000313" key="1">
    <source>
        <dbReference type="EMBL" id="VFJ43496.1"/>
    </source>
</evidence>
<reference evidence="1" key="1">
    <citation type="submission" date="2019-02" db="EMBL/GenBank/DDBJ databases">
        <authorList>
            <person name="Gruber-Vodicka R. H."/>
            <person name="Seah K. B. B."/>
        </authorList>
    </citation>
    <scope>NUCLEOTIDE SEQUENCE</scope>
    <source>
        <strain evidence="2">BECK_BZ106</strain>
        <strain evidence="1">BECK_BZ15</strain>
    </source>
</reference>
<dbReference type="EMBL" id="CAADFD010000087">
    <property type="protein sequence ID" value="VFJ63809.1"/>
    <property type="molecule type" value="Genomic_DNA"/>
</dbReference>
<organism evidence="1">
    <name type="scientific">Candidatus Kentrum sp. FW</name>
    <dbReference type="NCBI Taxonomy" id="2126338"/>
    <lineage>
        <taxon>Bacteria</taxon>
        <taxon>Pseudomonadati</taxon>
        <taxon>Pseudomonadota</taxon>
        <taxon>Gammaproteobacteria</taxon>
        <taxon>Candidatus Kentrum</taxon>
    </lineage>
</organism>
<sequence length="37" mass="4249">MRIRGKGKNQSVSGFYPDTITFLKYYSEPIRPGLSIK</sequence>
<gene>
    <name evidence="1" type="ORF">BECKFW1821A_GA0114235_100447</name>
    <name evidence="2" type="ORF">BECKFW1821B_GA0114236_10875</name>
</gene>
<dbReference type="EMBL" id="CAADEW010000004">
    <property type="protein sequence ID" value="VFJ43496.1"/>
    <property type="molecule type" value="Genomic_DNA"/>
</dbReference>